<dbReference type="Pfam" id="PF05168">
    <property type="entry name" value="HEPN"/>
    <property type="match status" value="1"/>
</dbReference>
<dbReference type="RefSeq" id="WP_027886923.1">
    <property type="nucleotide sequence ID" value="NZ_JBHSXZ010000002.1"/>
</dbReference>
<organism evidence="2 3">
    <name type="scientific">Meiothermus taiwanensis</name>
    <dbReference type="NCBI Taxonomy" id="172827"/>
    <lineage>
        <taxon>Bacteria</taxon>
        <taxon>Thermotogati</taxon>
        <taxon>Deinococcota</taxon>
        <taxon>Deinococci</taxon>
        <taxon>Thermales</taxon>
        <taxon>Thermaceae</taxon>
        <taxon>Meiothermus</taxon>
    </lineage>
</organism>
<evidence type="ECO:0000313" key="2">
    <source>
        <dbReference type="EMBL" id="RIH75413.1"/>
    </source>
</evidence>
<evidence type="ECO:0000313" key="3">
    <source>
        <dbReference type="Proteomes" id="UP000266089"/>
    </source>
</evidence>
<dbReference type="EMBL" id="QWKX01000068">
    <property type="protein sequence ID" value="RIH75413.1"/>
    <property type="molecule type" value="Genomic_DNA"/>
</dbReference>
<comment type="caution">
    <text evidence="2">The sequence shown here is derived from an EMBL/GenBank/DDBJ whole genome shotgun (WGS) entry which is preliminary data.</text>
</comment>
<accession>A0A399DVH0</accession>
<evidence type="ECO:0000259" key="1">
    <source>
        <dbReference type="PROSITE" id="PS50910"/>
    </source>
</evidence>
<dbReference type="Gene3D" id="1.20.120.330">
    <property type="entry name" value="Nucleotidyltransferases domain 2"/>
    <property type="match status" value="1"/>
</dbReference>
<dbReference type="SUPFAM" id="SSF81593">
    <property type="entry name" value="Nucleotidyltransferase substrate binding subunit/domain"/>
    <property type="match status" value="1"/>
</dbReference>
<reference evidence="2 3" key="1">
    <citation type="submission" date="2018-08" db="EMBL/GenBank/DDBJ databases">
        <title>Meiothermus cateniformans JCM 15151 genome sequencing project.</title>
        <authorList>
            <person name="Da Costa M.S."/>
            <person name="Albuquerque L."/>
            <person name="Raposo P."/>
            <person name="Froufe H.J.C."/>
            <person name="Barroso C.S."/>
            <person name="Egas C."/>
        </authorList>
    </citation>
    <scope>NUCLEOTIDE SEQUENCE [LARGE SCALE GENOMIC DNA]</scope>
    <source>
        <strain evidence="2 3">JCM 15151</strain>
    </source>
</reference>
<dbReference type="SMART" id="SM00748">
    <property type="entry name" value="HEPN"/>
    <property type="match status" value="1"/>
</dbReference>
<feature type="domain" description="HEPN" evidence="1">
    <location>
        <begin position="12"/>
        <end position="118"/>
    </location>
</feature>
<dbReference type="InterPro" id="IPR007842">
    <property type="entry name" value="HEPN_dom"/>
</dbReference>
<protein>
    <submittedName>
        <fullName evidence="2">HEPN domain protein</fullName>
    </submittedName>
</protein>
<sequence>MPLNPLDPKAWLSLAQSDLAYAENPPTRGLFETSTYLAQQAAEKALKALLIHLQRPFPKTHNLDFLFELLEEASITIPAEVRQAVLLQNYTIRGRYPSNFPELTRAEYLEALELARRVLAWVEKQLQV</sequence>
<gene>
    <name evidence="2" type="ORF">Mcate_02249</name>
</gene>
<dbReference type="PROSITE" id="PS50910">
    <property type="entry name" value="HEPN"/>
    <property type="match status" value="1"/>
</dbReference>
<dbReference type="Proteomes" id="UP000266089">
    <property type="component" value="Unassembled WGS sequence"/>
</dbReference>
<name>A0A399DVH0_9DEIN</name>
<dbReference type="AlphaFoldDB" id="A0A399DVH0"/>
<proteinExistence type="predicted"/>
<dbReference type="OrthoDB" id="9808176at2"/>